<accession>A0A0H0XXG3</accession>
<evidence type="ECO:0000256" key="2">
    <source>
        <dbReference type="ARBA" id="ARBA00022801"/>
    </source>
</evidence>
<dbReference type="PATRIC" id="fig|874156.12.peg.1181"/>
<dbReference type="EMBL" id="LBHU01000001">
    <property type="protein sequence ID" value="KLI64980.1"/>
    <property type="molecule type" value="Genomic_DNA"/>
</dbReference>
<protein>
    <submittedName>
        <fullName evidence="4">Alpha/beta hydrolase</fullName>
    </submittedName>
</protein>
<dbReference type="PANTHER" id="PTHR40841">
    <property type="entry name" value="SIDEROPHORE TRIACETYLFUSARININE C ESTERASE"/>
    <property type="match status" value="1"/>
</dbReference>
<reference evidence="4 5" key="1">
    <citation type="submission" date="2015-04" db="EMBL/GenBank/DDBJ databases">
        <title>The draft genome sequence of Erythrobacter marinus HWDM-33.</title>
        <authorList>
            <person name="Zhuang L."/>
            <person name="Liu Y."/>
            <person name="Shao Z."/>
        </authorList>
    </citation>
    <scope>NUCLEOTIDE SEQUENCE [LARGE SCALE GENOMIC DNA]</scope>
    <source>
        <strain evidence="4 5">HWDM-33</strain>
    </source>
</reference>
<dbReference type="GO" id="GO:0016788">
    <property type="term" value="F:hydrolase activity, acting on ester bonds"/>
    <property type="evidence" value="ECO:0007669"/>
    <property type="project" value="TreeGrafter"/>
</dbReference>
<comment type="caution">
    <text evidence="4">The sequence shown here is derived from an EMBL/GenBank/DDBJ whole genome shotgun (WGS) entry which is preliminary data.</text>
</comment>
<name>A0A0H0XXG3_9SPHN</name>
<dbReference type="Gene3D" id="3.40.50.1820">
    <property type="entry name" value="alpha/beta hydrolase"/>
    <property type="match status" value="1"/>
</dbReference>
<evidence type="ECO:0000256" key="1">
    <source>
        <dbReference type="ARBA" id="ARBA00005622"/>
    </source>
</evidence>
<feature type="signal peptide" evidence="3">
    <location>
        <begin position="1"/>
        <end position="20"/>
    </location>
</feature>
<dbReference type="Proteomes" id="UP000053455">
    <property type="component" value="Unassembled WGS sequence"/>
</dbReference>
<dbReference type="AlphaFoldDB" id="A0A0H0XXG3"/>
<dbReference type="InterPro" id="IPR000801">
    <property type="entry name" value="Esterase-like"/>
</dbReference>
<dbReference type="InterPro" id="IPR052558">
    <property type="entry name" value="Siderophore_Hydrolase_D"/>
</dbReference>
<proteinExistence type="inferred from homology"/>
<evidence type="ECO:0000256" key="3">
    <source>
        <dbReference type="SAM" id="SignalP"/>
    </source>
</evidence>
<dbReference type="PANTHER" id="PTHR40841:SF2">
    <property type="entry name" value="SIDEROPHORE-DEGRADING ESTERASE (EUROFUNG)"/>
    <property type="match status" value="1"/>
</dbReference>
<comment type="similarity">
    <text evidence="1">Belongs to the esterase D family.</text>
</comment>
<evidence type="ECO:0000313" key="5">
    <source>
        <dbReference type="Proteomes" id="UP000053455"/>
    </source>
</evidence>
<keyword evidence="5" id="KW-1185">Reference proteome</keyword>
<feature type="chain" id="PRO_5002589741" evidence="3">
    <location>
        <begin position="21"/>
        <end position="284"/>
    </location>
</feature>
<dbReference type="STRING" id="874156.GCA_001021555_00133"/>
<sequence>MFRNILLMIAALALAVPAAAQDAGTPITIGRSHLVSYGGEETARAINVYLPQGYGEGEESYPVLYLIDGGMDQDFLHVSGTSALNALWGRSQPAIVVGITTRDRRAELIGTPGTAEEREAFPTAGNAASFRAFVRDEVKPLIEANYRTNGMNAVIGESLAGLFIVETWLTEPELFDGYGAINPSLWWDGQALARSATAALADGNARGRLLVSYSNEGPDTQEPIEMVAAAAGEGACLLATPDLTHATAYHTLTPTVLQYLLPTGYDFEPEWGFTVPCAQQGAAE</sequence>
<keyword evidence="3" id="KW-0732">Signal</keyword>
<evidence type="ECO:0000313" key="4">
    <source>
        <dbReference type="EMBL" id="KLI64980.1"/>
    </source>
</evidence>
<gene>
    <name evidence="4" type="ORF">AAV99_05700</name>
</gene>
<dbReference type="SUPFAM" id="SSF53474">
    <property type="entry name" value="alpha/beta-Hydrolases"/>
    <property type="match status" value="1"/>
</dbReference>
<organism evidence="4 5">
    <name type="scientific">Aurantiacibacter marinus</name>
    <dbReference type="NCBI Taxonomy" id="874156"/>
    <lineage>
        <taxon>Bacteria</taxon>
        <taxon>Pseudomonadati</taxon>
        <taxon>Pseudomonadota</taxon>
        <taxon>Alphaproteobacteria</taxon>
        <taxon>Sphingomonadales</taxon>
        <taxon>Erythrobacteraceae</taxon>
        <taxon>Aurantiacibacter</taxon>
    </lineage>
</organism>
<dbReference type="Pfam" id="PF00756">
    <property type="entry name" value="Esterase"/>
    <property type="match status" value="1"/>
</dbReference>
<dbReference type="InterPro" id="IPR029058">
    <property type="entry name" value="AB_hydrolase_fold"/>
</dbReference>
<dbReference type="OrthoDB" id="5523653at2"/>
<keyword evidence="2 4" id="KW-0378">Hydrolase</keyword>